<feature type="region of interest" description="Disordered" evidence="1">
    <location>
        <begin position="106"/>
        <end position="144"/>
    </location>
</feature>
<accession>V9VHJ5</accession>
<dbReference type="PANTHER" id="PTHR33790:SF10">
    <property type="entry name" value="PROTEIN EARLY RESPONSIVE TO DEHYDRATION 15"/>
    <property type="match status" value="1"/>
</dbReference>
<protein>
    <submittedName>
        <fullName evidence="2">Early responsive to dehydration protein 15</fullName>
    </submittedName>
</protein>
<gene>
    <name evidence="2" type="primary">ERD15</name>
</gene>
<dbReference type="PANTHER" id="PTHR33790">
    <property type="entry name" value="OS05G0344200 PROTEIN"/>
    <property type="match status" value="1"/>
</dbReference>
<dbReference type="InterPro" id="IPR040414">
    <property type="entry name" value="CID1/CID2"/>
</dbReference>
<dbReference type="AlphaFoldDB" id="V9VHJ5"/>
<reference evidence="2" key="1">
    <citation type="journal article" date="2014" name="Genet. Mol. Res.">
        <title>Isolation and expression studies of the ERD15 gene involved in drought-stressed responses.</title>
        <authorList>
            <person name="Shao H.H."/>
            <person name="Chen S.D."/>
            <person name="Zhang K."/>
            <person name="Cao Q.H."/>
            <person name="Zhou H."/>
            <person name="Ma Q.Q."/>
            <person name="He B."/>
            <person name="Yuan X.H."/>
            <person name="Wang Y."/>
            <person name="Chen Y.H."/>
            <person name="Yong B."/>
        </authorList>
    </citation>
    <scope>NUCLEOTIDE SEQUENCE</scope>
</reference>
<organism evidence="2">
    <name type="scientific">Ipomoea batatas</name>
    <name type="common">Sweet potato</name>
    <name type="synonym">Convolvulus batatas</name>
    <dbReference type="NCBI Taxonomy" id="4120"/>
    <lineage>
        <taxon>Eukaryota</taxon>
        <taxon>Viridiplantae</taxon>
        <taxon>Streptophyta</taxon>
        <taxon>Embryophyta</taxon>
        <taxon>Tracheophyta</taxon>
        <taxon>Spermatophyta</taxon>
        <taxon>Magnoliopsida</taxon>
        <taxon>eudicotyledons</taxon>
        <taxon>Gunneridae</taxon>
        <taxon>Pentapetalae</taxon>
        <taxon>asterids</taxon>
        <taxon>lamiids</taxon>
        <taxon>Solanales</taxon>
        <taxon>Convolvulaceae</taxon>
        <taxon>Ipomoeeae</taxon>
        <taxon>Ipomoea</taxon>
    </lineage>
</organism>
<dbReference type="Pfam" id="PF07145">
    <property type="entry name" value="PAM2"/>
    <property type="match status" value="1"/>
</dbReference>
<sequence length="167" mass="18726">MALVSGRRSTLNPNAAPFVPASVRQVEDFSPEWWDLATNSTWFHDYWVGQKEGSEYGTNEAGFGDDDIADLLPDNIDLDVDEDILNMEDQYEEFLQSMETGQGNNAFVNSIKGMSESGSAKRPDALVKSLSLPKERGPKSLVPPRYYEKPAKVVSPRCSLRRIQQPR</sequence>
<dbReference type="InterPro" id="IPR009818">
    <property type="entry name" value="PAM2_motif"/>
</dbReference>
<evidence type="ECO:0000256" key="1">
    <source>
        <dbReference type="SAM" id="MobiDB-lite"/>
    </source>
</evidence>
<name>V9VHJ5_IPOBA</name>
<evidence type="ECO:0000313" key="2">
    <source>
        <dbReference type="EMBL" id="AHC94919.1"/>
    </source>
</evidence>
<dbReference type="EMBL" id="KF723428">
    <property type="protein sequence ID" value="AHC94919.1"/>
    <property type="molecule type" value="mRNA"/>
</dbReference>
<proteinExistence type="evidence at transcript level"/>